<evidence type="ECO:0000313" key="4">
    <source>
        <dbReference type="Proteomes" id="UP000805614"/>
    </source>
</evidence>
<evidence type="ECO:0000256" key="1">
    <source>
        <dbReference type="ARBA" id="ARBA00006525"/>
    </source>
</evidence>
<comment type="similarity">
    <text evidence="1">Belongs to the DprA/Smf family.</text>
</comment>
<dbReference type="InterPro" id="IPR057666">
    <property type="entry name" value="DrpA_SLOG"/>
</dbReference>
<dbReference type="PANTHER" id="PTHR43022">
    <property type="entry name" value="PROTEIN SMF"/>
    <property type="match status" value="1"/>
</dbReference>
<name>A0ABR7LIH7_9ACTN</name>
<dbReference type="Gene3D" id="3.40.50.450">
    <property type="match status" value="1"/>
</dbReference>
<comment type="caution">
    <text evidence="3">The sequence shown here is derived from an EMBL/GenBank/DDBJ whole genome shotgun (WGS) entry which is preliminary data.</text>
</comment>
<dbReference type="PANTHER" id="PTHR43022:SF1">
    <property type="entry name" value="PROTEIN SMF"/>
    <property type="match status" value="1"/>
</dbReference>
<keyword evidence="4" id="KW-1185">Reference proteome</keyword>
<evidence type="ECO:0000259" key="2">
    <source>
        <dbReference type="Pfam" id="PF02481"/>
    </source>
</evidence>
<dbReference type="SUPFAM" id="SSF102405">
    <property type="entry name" value="MCP/YpsA-like"/>
    <property type="match status" value="1"/>
</dbReference>
<dbReference type="Proteomes" id="UP000805614">
    <property type="component" value="Unassembled WGS sequence"/>
</dbReference>
<dbReference type="InterPro" id="IPR003488">
    <property type="entry name" value="DprA"/>
</dbReference>
<dbReference type="RefSeq" id="WP_187241238.1">
    <property type="nucleotide sequence ID" value="NZ_BAAAOK010000011.1"/>
</dbReference>
<gene>
    <name evidence="3" type="primary">dprA</name>
    <name evidence="3" type="ORF">HKK74_02150</name>
</gene>
<organism evidence="3 4">
    <name type="scientific">Actinomadura alba</name>
    <dbReference type="NCBI Taxonomy" id="406431"/>
    <lineage>
        <taxon>Bacteria</taxon>
        <taxon>Bacillati</taxon>
        <taxon>Actinomycetota</taxon>
        <taxon>Actinomycetes</taxon>
        <taxon>Streptosporangiales</taxon>
        <taxon>Thermomonosporaceae</taxon>
        <taxon>Actinomadura</taxon>
    </lineage>
</organism>
<dbReference type="NCBIfam" id="TIGR00732">
    <property type="entry name" value="dprA"/>
    <property type="match status" value="1"/>
</dbReference>
<dbReference type="EMBL" id="JABVEC010000001">
    <property type="protein sequence ID" value="MBC6464307.1"/>
    <property type="molecule type" value="Genomic_DNA"/>
</dbReference>
<feature type="domain" description="Smf/DprA SLOG" evidence="2">
    <location>
        <begin position="90"/>
        <end position="301"/>
    </location>
</feature>
<protein>
    <submittedName>
        <fullName evidence="3">DNA-protecting protein DprA</fullName>
    </submittedName>
</protein>
<evidence type="ECO:0000313" key="3">
    <source>
        <dbReference type="EMBL" id="MBC6464307.1"/>
    </source>
</evidence>
<accession>A0ABR7LIH7</accession>
<proteinExistence type="inferred from homology"/>
<dbReference type="Pfam" id="PF02481">
    <property type="entry name" value="DNA_processg_A"/>
    <property type="match status" value="1"/>
</dbReference>
<reference evidence="3 4" key="1">
    <citation type="submission" date="2020-06" db="EMBL/GenBank/DDBJ databases">
        <title>Actinomadura xiongansis sp. nov., isolated from soil of Baiyangdian.</title>
        <authorList>
            <person name="Zhang X."/>
        </authorList>
    </citation>
    <scope>NUCLEOTIDE SEQUENCE [LARGE SCALE GENOMIC DNA]</scope>
    <source>
        <strain evidence="3 4">HBUM206468</strain>
    </source>
</reference>
<sequence length="387" mass="41306">MTVSDDERFARATLCYIAEPCDRLLGRMIQRFGAVGALDAVRAGKAPPGLFSGEPERRRLAEHMDRWRVRLPSADPEADLTVCAKLDGRMICPGEPEWPTQLDALGDRAPYALWLRGPADLRYACLRSIAMVGARAATSYGNRVAADMGAELADRGCTIVSGGALGIDAAAHRGALAAGGATVAVLANGVDRLYPPRNEGLLTEIARTSLLVSEWPPGTTPTRLRFLVRNRVIAALTKGTVVVEADLRSGALNTAKFARELNRPVMAVPGPVTSLVSRGCHRWLRDGVATCVSNAAEVMDTVGRIGDDLAPEPRGPVMPRDDLEPVTRLVLEAVPARGSAGPAQIAVRAGVDIGTARSRLGLLAAAGFIERRGQGWRLPRPRRKGRP</sequence>